<dbReference type="Pfam" id="PF00356">
    <property type="entry name" value="LacI"/>
    <property type="match status" value="1"/>
</dbReference>
<evidence type="ECO:0000259" key="4">
    <source>
        <dbReference type="PROSITE" id="PS50932"/>
    </source>
</evidence>
<evidence type="ECO:0000313" key="6">
    <source>
        <dbReference type="Proteomes" id="UP000293142"/>
    </source>
</evidence>
<dbReference type="Proteomes" id="UP000293142">
    <property type="component" value="Unassembled WGS sequence"/>
</dbReference>
<dbReference type="InterPro" id="IPR046335">
    <property type="entry name" value="LacI/GalR-like_sensor"/>
</dbReference>
<dbReference type="GO" id="GO:0000976">
    <property type="term" value="F:transcription cis-regulatory region binding"/>
    <property type="evidence" value="ECO:0007669"/>
    <property type="project" value="TreeGrafter"/>
</dbReference>
<reference evidence="5 6" key="1">
    <citation type="submission" date="2019-02" db="EMBL/GenBank/DDBJ databases">
        <title>Paenibacillus sp. nov., isolated from surface-sterilized tissue of Thalictrum simplex L.</title>
        <authorList>
            <person name="Tuo L."/>
        </authorList>
    </citation>
    <scope>NUCLEOTIDE SEQUENCE [LARGE SCALE GENOMIC DNA]</scope>
    <source>
        <strain evidence="5 6">N2SHLJ1</strain>
    </source>
</reference>
<dbReference type="EMBL" id="SIRE01000026">
    <property type="protein sequence ID" value="TBL71394.1"/>
    <property type="molecule type" value="Genomic_DNA"/>
</dbReference>
<keyword evidence="2" id="KW-0238">DNA-binding</keyword>
<dbReference type="Gene3D" id="3.40.50.2300">
    <property type="match status" value="2"/>
</dbReference>
<dbReference type="PANTHER" id="PTHR30146:SF109">
    <property type="entry name" value="HTH-TYPE TRANSCRIPTIONAL REGULATOR GALS"/>
    <property type="match status" value="1"/>
</dbReference>
<dbReference type="SMART" id="SM00354">
    <property type="entry name" value="HTH_LACI"/>
    <property type="match status" value="1"/>
</dbReference>
<dbReference type="Gene3D" id="1.10.260.40">
    <property type="entry name" value="lambda repressor-like DNA-binding domains"/>
    <property type="match status" value="1"/>
</dbReference>
<dbReference type="RefSeq" id="WP_131017259.1">
    <property type="nucleotide sequence ID" value="NZ_SIRE01000026.1"/>
</dbReference>
<dbReference type="InterPro" id="IPR000843">
    <property type="entry name" value="HTH_LacI"/>
</dbReference>
<keyword evidence="3" id="KW-0804">Transcription</keyword>
<keyword evidence="6" id="KW-1185">Reference proteome</keyword>
<evidence type="ECO:0000256" key="1">
    <source>
        <dbReference type="ARBA" id="ARBA00023015"/>
    </source>
</evidence>
<name>A0A4Q9DGM6_9BACL</name>
<dbReference type="PANTHER" id="PTHR30146">
    <property type="entry name" value="LACI-RELATED TRANSCRIPTIONAL REPRESSOR"/>
    <property type="match status" value="1"/>
</dbReference>
<dbReference type="Pfam" id="PF13377">
    <property type="entry name" value="Peripla_BP_3"/>
    <property type="match status" value="1"/>
</dbReference>
<dbReference type="OrthoDB" id="2029945at2"/>
<dbReference type="CDD" id="cd01392">
    <property type="entry name" value="HTH_LacI"/>
    <property type="match status" value="1"/>
</dbReference>
<proteinExistence type="predicted"/>
<gene>
    <name evidence="5" type="ORF">EYB31_30355</name>
</gene>
<comment type="caution">
    <text evidence="5">The sequence shown here is derived from an EMBL/GenBank/DDBJ whole genome shotgun (WGS) entry which is preliminary data.</text>
</comment>
<dbReference type="PROSITE" id="PS50932">
    <property type="entry name" value="HTH_LACI_2"/>
    <property type="match status" value="1"/>
</dbReference>
<organism evidence="5 6">
    <name type="scientific">Paenibacillus thalictri</name>
    <dbReference type="NCBI Taxonomy" id="2527873"/>
    <lineage>
        <taxon>Bacteria</taxon>
        <taxon>Bacillati</taxon>
        <taxon>Bacillota</taxon>
        <taxon>Bacilli</taxon>
        <taxon>Bacillales</taxon>
        <taxon>Paenibacillaceae</taxon>
        <taxon>Paenibacillus</taxon>
    </lineage>
</organism>
<dbReference type="InterPro" id="IPR028082">
    <property type="entry name" value="Peripla_BP_I"/>
</dbReference>
<evidence type="ECO:0000313" key="5">
    <source>
        <dbReference type="EMBL" id="TBL71394.1"/>
    </source>
</evidence>
<evidence type="ECO:0000256" key="3">
    <source>
        <dbReference type="ARBA" id="ARBA00023163"/>
    </source>
</evidence>
<sequence>MASVKEIAKLANVSQGTASMVLNGKGDQYRISTATQQKILEVARRLNYQPNISARRLRSGGETVLPIIALFWALDTRTFLMSRFLKAVQNSFNGMHDEYELLVQPFVGTKLHEVRSLLTGTRFNGAIIANATEEDEQFLEQANLLVPIVLYQRSSDKYTCVHVDSFVSGERIASLFASRNHREVGLIVPGVSSKAIRMRKEGFLSKTQELGLTVKEHHTLYGDFSERGGYEAIRQLLGSGGPLPTALFMLSDQMAVGALMALDEAGVAVPQQIEIVGHDDDDVTRFTIPTLTTVHLPVEKMAKECVKQLVDLMQHKSSEPVVRKFETHIKFRKSCGGFI</sequence>
<accession>A0A4Q9DGM6</accession>
<evidence type="ECO:0000256" key="2">
    <source>
        <dbReference type="ARBA" id="ARBA00023125"/>
    </source>
</evidence>
<protein>
    <submittedName>
        <fullName evidence="5">LacI family transcriptional regulator</fullName>
    </submittedName>
</protein>
<dbReference type="AlphaFoldDB" id="A0A4Q9DGM6"/>
<feature type="domain" description="HTH lacI-type" evidence="4">
    <location>
        <begin position="2"/>
        <end position="59"/>
    </location>
</feature>
<dbReference type="GO" id="GO:0003700">
    <property type="term" value="F:DNA-binding transcription factor activity"/>
    <property type="evidence" value="ECO:0007669"/>
    <property type="project" value="TreeGrafter"/>
</dbReference>
<keyword evidence="1" id="KW-0805">Transcription regulation</keyword>
<dbReference type="SUPFAM" id="SSF53822">
    <property type="entry name" value="Periplasmic binding protein-like I"/>
    <property type="match status" value="1"/>
</dbReference>
<dbReference type="SUPFAM" id="SSF47413">
    <property type="entry name" value="lambda repressor-like DNA-binding domains"/>
    <property type="match status" value="1"/>
</dbReference>
<dbReference type="InterPro" id="IPR010982">
    <property type="entry name" value="Lambda_DNA-bd_dom_sf"/>
</dbReference>